<evidence type="ECO:0000313" key="2">
    <source>
        <dbReference type="Proteomes" id="UP000248961"/>
    </source>
</evidence>
<dbReference type="Proteomes" id="UP000248961">
    <property type="component" value="Unassembled WGS sequence"/>
</dbReference>
<dbReference type="Pfam" id="PF12311">
    <property type="entry name" value="DUF3632"/>
    <property type="match status" value="1"/>
</dbReference>
<gene>
    <name evidence="1" type="ORF">BO97DRAFT_475549</name>
</gene>
<dbReference type="STRING" id="1450537.A0A395I6Z0"/>
<dbReference type="VEuPathDB" id="FungiDB:BO97DRAFT_475549"/>
<accession>A0A395I6Z0</accession>
<reference evidence="1 2" key="1">
    <citation type="submission" date="2018-02" db="EMBL/GenBank/DDBJ databases">
        <title>The genomes of Aspergillus section Nigri reveals drivers in fungal speciation.</title>
        <authorList>
            <consortium name="DOE Joint Genome Institute"/>
            <person name="Vesth T.C."/>
            <person name="Nybo J."/>
            <person name="Theobald S."/>
            <person name="Brandl J."/>
            <person name="Frisvad J.C."/>
            <person name="Nielsen K.F."/>
            <person name="Lyhne E.K."/>
            <person name="Kogle M.E."/>
            <person name="Kuo A."/>
            <person name="Riley R."/>
            <person name="Clum A."/>
            <person name="Nolan M."/>
            <person name="Lipzen A."/>
            <person name="Salamov A."/>
            <person name="Henrissat B."/>
            <person name="Wiebenga A."/>
            <person name="De vries R.P."/>
            <person name="Grigoriev I.V."/>
            <person name="Mortensen U.H."/>
            <person name="Andersen M.R."/>
            <person name="Baker S.E."/>
        </authorList>
    </citation>
    <scope>NUCLEOTIDE SEQUENCE [LARGE SCALE GENOMIC DNA]</scope>
    <source>
        <strain evidence="1 2">CBS 101889</strain>
    </source>
</reference>
<sequence length="300" mass="35009">MAMASAYEAFLAEEAGDEWPPRVEILTAFRSLLLDPSAPVSDIARACMSRVIAEANPRPQYGDLWSTLLGAVERFPEQCDRLVDFLIAIHQLPDCDGEFQWLEGFMMHLDEFTYDYADHCFNEAKRDAERQRFVNANIFTIKFYQRLPRPNRFGSLINRGSWVLRKTLEHAPWENFHHPRVENSIRDIEEDEEAFYNQKRDEALEVLDVRTLNGFVPAAAVWIGYCGKEIFEKEGSLGREIAAYDKWKGQGGWSKERWAFWKERFEWISNVTALDRKTRRIAKETVEWMGQIEQKEVGSL</sequence>
<dbReference type="GeneID" id="37204706"/>
<dbReference type="AlphaFoldDB" id="A0A395I6Z0"/>
<dbReference type="InterPro" id="IPR053204">
    <property type="entry name" value="Oxopyrrolidines_Biosynth-assoc"/>
</dbReference>
<keyword evidence="2" id="KW-1185">Reference proteome</keyword>
<dbReference type="PANTHER" id="PTHR38797:SF4">
    <property type="entry name" value="NUCLEAR PORE COMPLEX PROTEIN NUP85"/>
    <property type="match status" value="1"/>
</dbReference>
<dbReference type="PANTHER" id="PTHR38797">
    <property type="entry name" value="NUCLEAR PORE COMPLEX PROTEIN NUP85-RELATED"/>
    <property type="match status" value="1"/>
</dbReference>
<dbReference type="RefSeq" id="XP_025555114.1">
    <property type="nucleotide sequence ID" value="XM_025700417.1"/>
</dbReference>
<protein>
    <submittedName>
        <fullName evidence="1">Uncharacterized protein</fullName>
    </submittedName>
</protein>
<organism evidence="1 2">
    <name type="scientific">Aspergillus homomorphus (strain CBS 101889)</name>
    <dbReference type="NCBI Taxonomy" id="1450537"/>
    <lineage>
        <taxon>Eukaryota</taxon>
        <taxon>Fungi</taxon>
        <taxon>Dikarya</taxon>
        <taxon>Ascomycota</taxon>
        <taxon>Pezizomycotina</taxon>
        <taxon>Eurotiomycetes</taxon>
        <taxon>Eurotiomycetidae</taxon>
        <taxon>Eurotiales</taxon>
        <taxon>Aspergillaceae</taxon>
        <taxon>Aspergillus</taxon>
        <taxon>Aspergillus subgen. Circumdati</taxon>
    </lineage>
</organism>
<name>A0A395I6Z0_ASPHC</name>
<evidence type="ECO:0000313" key="1">
    <source>
        <dbReference type="EMBL" id="RAL15960.1"/>
    </source>
</evidence>
<dbReference type="OrthoDB" id="3350591at2759"/>
<dbReference type="EMBL" id="KZ824270">
    <property type="protein sequence ID" value="RAL15960.1"/>
    <property type="molecule type" value="Genomic_DNA"/>
</dbReference>
<proteinExistence type="predicted"/>
<dbReference type="InterPro" id="IPR022085">
    <property type="entry name" value="OpdG"/>
</dbReference>